<organism evidence="1 2">
    <name type="scientific">Eumeta variegata</name>
    <name type="common">Bagworm moth</name>
    <name type="synonym">Eumeta japonica</name>
    <dbReference type="NCBI Taxonomy" id="151549"/>
    <lineage>
        <taxon>Eukaryota</taxon>
        <taxon>Metazoa</taxon>
        <taxon>Ecdysozoa</taxon>
        <taxon>Arthropoda</taxon>
        <taxon>Hexapoda</taxon>
        <taxon>Insecta</taxon>
        <taxon>Pterygota</taxon>
        <taxon>Neoptera</taxon>
        <taxon>Endopterygota</taxon>
        <taxon>Lepidoptera</taxon>
        <taxon>Glossata</taxon>
        <taxon>Ditrysia</taxon>
        <taxon>Tineoidea</taxon>
        <taxon>Psychidae</taxon>
        <taxon>Oiketicinae</taxon>
        <taxon>Eumeta</taxon>
    </lineage>
</organism>
<accession>A0A4C1WRR9</accession>
<evidence type="ECO:0000313" key="2">
    <source>
        <dbReference type="Proteomes" id="UP000299102"/>
    </source>
</evidence>
<name>A0A4C1WRR9_EUMVA</name>
<protein>
    <submittedName>
        <fullName evidence="1">Uncharacterized protein</fullName>
    </submittedName>
</protein>
<evidence type="ECO:0000313" key="1">
    <source>
        <dbReference type="EMBL" id="GBP54186.1"/>
    </source>
</evidence>
<dbReference type="Proteomes" id="UP000299102">
    <property type="component" value="Unassembled WGS sequence"/>
</dbReference>
<reference evidence="1 2" key="1">
    <citation type="journal article" date="2019" name="Commun. Biol.">
        <title>The bagworm genome reveals a unique fibroin gene that provides high tensile strength.</title>
        <authorList>
            <person name="Kono N."/>
            <person name="Nakamura H."/>
            <person name="Ohtoshi R."/>
            <person name="Tomita M."/>
            <person name="Numata K."/>
            <person name="Arakawa K."/>
        </authorList>
    </citation>
    <scope>NUCLEOTIDE SEQUENCE [LARGE SCALE GENOMIC DNA]</scope>
</reference>
<proteinExistence type="predicted"/>
<dbReference type="EMBL" id="BGZK01000641">
    <property type="protein sequence ID" value="GBP54186.1"/>
    <property type="molecule type" value="Genomic_DNA"/>
</dbReference>
<sequence length="73" mass="8233">MSKFDERKGELERRRKARWPAPGACWWAGVQRQLIVACTYINSDEMRDACAPLASNDSAPLGLNGNLIKEQIE</sequence>
<gene>
    <name evidence="1" type="ORF">EVAR_43211_1</name>
</gene>
<dbReference type="AlphaFoldDB" id="A0A4C1WRR9"/>
<comment type="caution">
    <text evidence="1">The sequence shown here is derived from an EMBL/GenBank/DDBJ whole genome shotgun (WGS) entry which is preliminary data.</text>
</comment>
<keyword evidence="2" id="KW-1185">Reference proteome</keyword>